<sequence length="388" mass="44002">MYILEGVLFPFEVFIENFNEQDKIYKVITQIKWEELDKFYACYSGPGRKGYDRQALFRALVLKKLMGLTTTKALVKCLAYSPLLAYWCGFDIMKPTPSESVFSRFEKGLTSEGSLGDLCNSLLSQVLSMTTSTGEIAIDSTDITAKERPRKDGKTGAAFGHRTASSGEMDIFYGYKLHLATVNTNHGPIPVAARIAPANYSDFEFAETLMNEGYYFHNKAFGFAPSYYLMDAGYDAEYIYSQALKLRGQAIVKLNHRGKKGTYKEHTDYGTPLCPGKNAMVYRGTEKKNLTNKFCYPRIFGQPVDCQGECGCTSSYGYVKRVSINENPRMFCSPHRGSRTWHEIYKHRTSIERLFSVLKGHLYMDRLIKRGIDKAFTDIMICLITFLA</sequence>
<dbReference type="GO" id="GO:0004803">
    <property type="term" value="F:transposase activity"/>
    <property type="evidence" value="ECO:0007669"/>
    <property type="project" value="InterPro"/>
</dbReference>
<evidence type="ECO:0000313" key="4">
    <source>
        <dbReference type="Proteomes" id="UP000013520"/>
    </source>
</evidence>
<feature type="domain" description="Transposase InsH N-terminal" evidence="2">
    <location>
        <begin position="19"/>
        <end position="107"/>
    </location>
</feature>
<evidence type="ECO:0000259" key="2">
    <source>
        <dbReference type="Pfam" id="PF05598"/>
    </source>
</evidence>
<organism evidence="3 4">
    <name type="scientific">Desulfoscipio gibsoniae DSM 7213</name>
    <dbReference type="NCBI Taxonomy" id="767817"/>
    <lineage>
        <taxon>Bacteria</taxon>
        <taxon>Bacillati</taxon>
        <taxon>Bacillota</taxon>
        <taxon>Clostridia</taxon>
        <taxon>Eubacteriales</taxon>
        <taxon>Desulfallaceae</taxon>
        <taxon>Desulfoscipio</taxon>
    </lineage>
</organism>
<dbReference type="InterPro" id="IPR002559">
    <property type="entry name" value="Transposase_11"/>
</dbReference>
<dbReference type="eggNOG" id="COG3039">
    <property type="taxonomic scope" value="Bacteria"/>
</dbReference>
<name>R4KIF6_9FIRM</name>
<dbReference type="STRING" id="767817.Desgi_3016"/>
<feature type="domain" description="Transposase IS4-like" evidence="1">
    <location>
        <begin position="135"/>
        <end position="385"/>
    </location>
</feature>
<dbReference type="InterPro" id="IPR008490">
    <property type="entry name" value="Transposase_InsH_N"/>
</dbReference>
<accession>R4KIF6</accession>
<proteinExistence type="predicted"/>
<gene>
    <name evidence="3" type="ORF">Desgi_3016</name>
</gene>
<dbReference type="AlphaFoldDB" id="R4KIF6"/>
<dbReference type="GO" id="GO:0003677">
    <property type="term" value="F:DNA binding"/>
    <property type="evidence" value="ECO:0007669"/>
    <property type="project" value="InterPro"/>
</dbReference>
<dbReference type="Proteomes" id="UP000013520">
    <property type="component" value="Chromosome"/>
</dbReference>
<dbReference type="Pfam" id="PF01609">
    <property type="entry name" value="DDE_Tnp_1"/>
    <property type="match status" value="1"/>
</dbReference>
<keyword evidence="4" id="KW-1185">Reference proteome</keyword>
<dbReference type="Pfam" id="PF05598">
    <property type="entry name" value="DUF772"/>
    <property type="match status" value="1"/>
</dbReference>
<evidence type="ECO:0000313" key="3">
    <source>
        <dbReference type="EMBL" id="AGL02399.1"/>
    </source>
</evidence>
<dbReference type="SUPFAM" id="SSF53098">
    <property type="entry name" value="Ribonuclease H-like"/>
    <property type="match status" value="1"/>
</dbReference>
<dbReference type="GO" id="GO:0006313">
    <property type="term" value="P:DNA transposition"/>
    <property type="evidence" value="ECO:0007669"/>
    <property type="project" value="InterPro"/>
</dbReference>
<dbReference type="InterPro" id="IPR012337">
    <property type="entry name" value="RNaseH-like_sf"/>
</dbReference>
<dbReference type="EMBL" id="CP003273">
    <property type="protein sequence ID" value="AGL02399.1"/>
    <property type="molecule type" value="Genomic_DNA"/>
</dbReference>
<evidence type="ECO:0000259" key="1">
    <source>
        <dbReference type="Pfam" id="PF01609"/>
    </source>
</evidence>
<dbReference type="HOGENOM" id="CLU_2117053_0_0_9"/>
<protein>
    <submittedName>
        <fullName evidence="3">Transposase family protein</fullName>
    </submittedName>
</protein>
<reference evidence="3 4" key="1">
    <citation type="submission" date="2012-01" db="EMBL/GenBank/DDBJ databases">
        <title>Complete sequence of Desulfotomaculum gibsoniae DSM 7213.</title>
        <authorList>
            <consortium name="US DOE Joint Genome Institute"/>
            <person name="Lucas S."/>
            <person name="Han J."/>
            <person name="Lapidus A."/>
            <person name="Cheng J.-F."/>
            <person name="Goodwin L."/>
            <person name="Pitluck S."/>
            <person name="Peters L."/>
            <person name="Ovchinnikova G."/>
            <person name="Teshima H."/>
            <person name="Detter J.C."/>
            <person name="Han C."/>
            <person name="Tapia R."/>
            <person name="Land M."/>
            <person name="Hauser L."/>
            <person name="Kyrpides N."/>
            <person name="Ivanova N."/>
            <person name="Pagani I."/>
            <person name="Parshina S."/>
            <person name="Plugge C."/>
            <person name="Muyzer G."/>
            <person name="Kuever J."/>
            <person name="Ivanova A."/>
            <person name="Nazina T."/>
            <person name="Klenk H.-P."/>
            <person name="Brambilla E."/>
            <person name="Spring S."/>
            <person name="Stams A.F."/>
            <person name="Woyke T."/>
        </authorList>
    </citation>
    <scope>NUCLEOTIDE SEQUENCE [LARGE SCALE GENOMIC DNA]</scope>
    <source>
        <strain evidence="3 4">DSM 7213</strain>
    </source>
</reference>
<dbReference type="KEGG" id="dgi:Desgi_3016"/>